<dbReference type="EMBL" id="LNFP01001918">
    <property type="protein sequence ID" value="KUF84692.1"/>
    <property type="molecule type" value="Genomic_DNA"/>
</dbReference>
<dbReference type="PANTHER" id="PTHR33889:SF7">
    <property type="entry name" value="OS04G0681850 PROTEIN"/>
    <property type="match status" value="1"/>
</dbReference>
<comment type="caution">
    <text evidence="1">The sequence shown here is derived from an EMBL/GenBank/DDBJ whole genome shotgun (WGS) entry which is preliminary data.</text>
</comment>
<dbReference type="PANTHER" id="PTHR33889">
    <property type="entry name" value="OS04G0681850 PROTEIN"/>
    <property type="match status" value="1"/>
</dbReference>
<evidence type="ECO:0000313" key="1">
    <source>
        <dbReference type="EMBL" id="KUF84416.1"/>
    </source>
</evidence>
<protein>
    <submittedName>
        <fullName evidence="1">Uncharacterized protein</fullName>
    </submittedName>
</protein>
<proteinExistence type="predicted"/>
<dbReference type="Proteomes" id="UP000054636">
    <property type="component" value="Unassembled WGS sequence"/>
</dbReference>
<dbReference type="EMBL" id="LNFP01002020">
    <property type="protein sequence ID" value="KUF84416.1"/>
    <property type="molecule type" value="Genomic_DNA"/>
</dbReference>
<dbReference type="AlphaFoldDB" id="A0A0W8CJQ8"/>
<gene>
    <name evidence="1" type="ORF">AM588_10000693</name>
    <name evidence="2" type="ORF">AM588_10000750</name>
</gene>
<accession>A0A0W8CJQ8</accession>
<name>A0A0W8CJQ8_PHYNI</name>
<reference evidence="1 3" key="1">
    <citation type="submission" date="2015-11" db="EMBL/GenBank/DDBJ databases">
        <title>Genomes and virulence difference between two physiological races of Phytophthora nicotianae.</title>
        <authorList>
            <person name="Liu H."/>
            <person name="Ma X."/>
            <person name="Yu H."/>
            <person name="Fang D."/>
            <person name="Li Y."/>
            <person name="Wang X."/>
            <person name="Wang W."/>
            <person name="Dong Y."/>
            <person name="Xiao B."/>
        </authorList>
    </citation>
    <scope>NUCLEOTIDE SEQUENCE [LARGE SCALE GENOMIC DNA]</scope>
    <source>
        <strain evidence="3">race 1</strain>
        <strain evidence="1">Race 1</strain>
    </source>
</reference>
<organism evidence="1 3">
    <name type="scientific">Phytophthora nicotianae</name>
    <name type="common">Potato buckeye rot agent</name>
    <name type="synonym">Phytophthora parasitica</name>
    <dbReference type="NCBI Taxonomy" id="4792"/>
    <lineage>
        <taxon>Eukaryota</taxon>
        <taxon>Sar</taxon>
        <taxon>Stramenopiles</taxon>
        <taxon>Oomycota</taxon>
        <taxon>Peronosporomycetes</taxon>
        <taxon>Peronosporales</taxon>
        <taxon>Peronosporaceae</taxon>
        <taxon>Phytophthora</taxon>
    </lineage>
</organism>
<sequence length="204" mass="22405">MAIPTALKCRTRKNLTPAERAEVIAYLLSVSTELSPPQGAIKACATKYACGDAQISRLWRRSVKAIQAGAPIGYESGRKGRSGRKSRLTSEFRVQVNEAIELIPLEDRTDIRTLASSLGIAKSTLHDYYQAGVFRSHSAHAKPLLTLQSVLQASMRVDGCNKYNIPHLSKDKMRADTGLLLPSLACTEEVYNRAKSFLSSVQLK</sequence>
<evidence type="ECO:0000313" key="2">
    <source>
        <dbReference type="EMBL" id="KUF84692.1"/>
    </source>
</evidence>
<evidence type="ECO:0000313" key="3">
    <source>
        <dbReference type="Proteomes" id="UP000054636"/>
    </source>
</evidence>